<keyword evidence="3" id="KW-1185">Reference proteome</keyword>
<protein>
    <recommendedName>
        <fullName evidence="1">Oxidoreductase FAD/NAD(P)-binding domain-containing protein</fullName>
    </recommendedName>
</protein>
<reference evidence="3" key="2">
    <citation type="submission" date="2015-01" db="EMBL/GenBank/DDBJ databases">
        <title>Evolutionary Origins and Diversification of the Mycorrhizal Mutualists.</title>
        <authorList>
            <consortium name="DOE Joint Genome Institute"/>
            <consortium name="Mycorrhizal Genomics Consortium"/>
            <person name="Kohler A."/>
            <person name="Kuo A."/>
            <person name="Nagy L.G."/>
            <person name="Floudas D."/>
            <person name="Copeland A."/>
            <person name="Barry K.W."/>
            <person name="Cichocki N."/>
            <person name="Veneault-Fourrey C."/>
            <person name="LaButti K."/>
            <person name="Lindquist E.A."/>
            <person name="Lipzen A."/>
            <person name="Lundell T."/>
            <person name="Morin E."/>
            <person name="Murat C."/>
            <person name="Riley R."/>
            <person name="Ohm R."/>
            <person name="Sun H."/>
            <person name="Tunlid A."/>
            <person name="Henrissat B."/>
            <person name="Grigoriev I.V."/>
            <person name="Hibbett D.S."/>
            <person name="Martin F."/>
        </authorList>
    </citation>
    <scope>NUCLEOTIDE SEQUENCE [LARGE SCALE GENOMIC DNA]</scope>
    <source>
        <strain evidence="3">LaAM-08-1</strain>
    </source>
</reference>
<dbReference type="GO" id="GO:0016491">
    <property type="term" value="F:oxidoreductase activity"/>
    <property type="evidence" value="ECO:0007669"/>
    <property type="project" value="InterPro"/>
</dbReference>
<dbReference type="OrthoDB" id="436496at2759"/>
<organism evidence="2 3">
    <name type="scientific">Laccaria amethystina LaAM-08-1</name>
    <dbReference type="NCBI Taxonomy" id="1095629"/>
    <lineage>
        <taxon>Eukaryota</taxon>
        <taxon>Fungi</taxon>
        <taxon>Dikarya</taxon>
        <taxon>Basidiomycota</taxon>
        <taxon>Agaricomycotina</taxon>
        <taxon>Agaricomycetes</taxon>
        <taxon>Agaricomycetidae</taxon>
        <taxon>Agaricales</taxon>
        <taxon>Agaricineae</taxon>
        <taxon>Hydnangiaceae</taxon>
        <taxon>Laccaria</taxon>
    </lineage>
</organism>
<dbReference type="Gene3D" id="3.40.50.80">
    <property type="entry name" value="Nucleotide-binding domain of ferredoxin-NADP reductase (FNR) module"/>
    <property type="match status" value="1"/>
</dbReference>
<reference evidence="2 3" key="1">
    <citation type="submission" date="2014-04" db="EMBL/GenBank/DDBJ databases">
        <authorList>
            <consortium name="DOE Joint Genome Institute"/>
            <person name="Kuo A."/>
            <person name="Kohler A."/>
            <person name="Nagy L.G."/>
            <person name="Floudas D."/>
            <person name="Copeland A."/>
            <person name="Barry K.W."/>
            <person name="Cichocki N."/>
            <person name="Veneault-Fourrey C."/>
            <person name="LaButti K."/>
            <person name="Lindquist E.A."/>
            <person name="Lipzen A."/>
            <person name="Lundell T."/>
            <person name="Morin E."/>
            <person name="Murat C."/>
            <person name="Sun H."/>
            <person name="Tunlid A."/>
            <person name="Henrissat B."/>
            <person name="Grigoriev I.V."/>
            <person name="Hibbett D.S."/>
            <person name="Martin F."/>
            <person name="Nordberg H.P."/>
            <person name="Cantor M.N."/>
            <person name="Hua S.X."/>
        </authorList>
    </citation>
    <scope>NUCLEOTIDE SEQUENCE [LARGE SCALE GENOMIC DNA]</scope>
    <source>
        <strain evidence="2 3">LaAM-08-1</strain>
    </source>
</reference>
<dbReference type="HOGENOM" id="CLU_017006_1_0_1"/>
<dbReference type="InterPro" id="IPR012349">
    <property type="entry name" value="Split_barrel_FMN-bd"/>
</dbReference>
<dbReference type="STRING" id="1095629.A0A0C9XLS0"/>
<sequence length="644" mass="70712">MPALKGWHPGERSIRHKLGFDAIPATAQAYTWITGDLPREHAKFHSEKLYFLPLTTLDEQGRPWGSILCAKEGKQGFISVPRYNTMSVRTKLWEGDPFLDNLGCGEREVEGMLVAGIGVEVATRRRNKFAGKVVEVRRGKSSHSVEFDLVVNEAIGECPKYITVRQLVPFPRASPKVVHKRPTLSKDDRLAEDAISFILSSDTVFLGTTYSAFPNDARVYPSHVGMNHRGGRPGFIRVRPSDGRTIVLPDFSGNRIMTSLGNIEATPLASLTFVNFTTGDVLYVTGNATNLVGPESQAIMPFQNTLTTIYVTGYTLILDALPCREDPASNIQPSPYSPPIRFLAEEKPSSLFDTGKTPMATLLSIDMHSATIATFTWESSEELAINPGQCVILDFTTLFGSRQYQHMAPTRPSSVNDDFLRTWTVSSAAKERKTHMFSLTMREKPGGTVTGALFSLARSLRESKRHDMREMAVAVKVAGVMGEFCLPTSPRTDEGSVKKMVWIAGGIGVTPFLSMLRAVLEGHSGGWDITLILSMREPEVILPLVFSILEGAPDAVKEPTFSLAIHVFSKGSVPTLAVEGVGEKVMVETHLQRLSKEFLVGRGKLLVESEVYVCGPGSFEKVALEAVAELGRSVGDVRREGFEF</sequence>
<evidence type="ECO:0000313" key="2">
    <source>
        <dbReference type="EMBL" id="KIJ97082.1"/>
    </source>
</evidence>
<dbReference type="Pfam" id="PF00175">
    <property type="entry name" value="NAD_binding_1"/>
    <property type="match status" value="1"/>
</dbReference>
<dbReference type="InterPro" id="IPR039261">
    <property type="entry name" value="FNR_nucleotide-bd"/>
</dbReference>
<dbReference type="EMBL" id="KN838702">
    <property type="protein sequence ID" value="KIJ97082.1"/>
    <property type="molecule type" value="Genomic_DNA"/>
</dbReference>
<proteinExistence type="predicted"/>
<dbReference type="SUPFAM" id="SSF52343">
    <property type="entry name" value="Ferredoxin reductase-like, C-terminal NADP-linked domain"/>
    <property type="match status" value="1"/>
</dbReference>
<dbReference type="AlphaFoldDB" id="A0A0C9XLS0"/>
<dbReference type="PANTHER" id="PTHR42815">
    <property type="entry name" value="FAD-BINDING, PUTATIVE (AFU_ORTHOLOGUE AFUA_6G07600)-RELATED"/>
    <property type="match status" value="1"/>
</dbReference>
<dbReference type="InterPro" id="IPR001433">
    <property type="entry name" value="OxRdtase_FAD/NAD-bd"/>
</dbReference>
<feature type="domain" description="Oxidoreductase FAD/NAD(P)-binding" evidence="1">
    <location>
        <begin position="503"/>
        <end position="622"/>
    </location>
</feature>
<evidence type="ECO:0000259" key="1">
    <source>
        <dbReference type="Pfam" id="PF00175"/>
    </source>
</evidence>
<dbReference type="PANTHER" id="PTHR42815:SF2">
    <property type="entry name" value="FAD-BINDING, PUTATIVE (AFU_ORTHOLOGUE AFUA_6G07600)-RELATED"/>
    <property type="match status" value="1"/>
</dbReference>
<dbReference type="Gene3D" id="2.30.110.10">
    <property type="entry name" value="Electron Transport, Fmn-binding Protein, Chain A"/>
    <property type="match status" value="1"/>
</dbReference>
<dbReference type="Proteomes" id="UP000054477">
    <property type="component" value="Unassembled WGS sequence"/>
</dbReference>
<accession>A0A0C9XLS0</accession>
<evidence type="ECO:0000313" key="3">
    <source>
        <dbReference type="Proteomes" id="UP000054477"/>
    </source>
</evidence>
<name>A0A0C9XLS0_9AGAR</name>
<gene>
    <name evidence="2" type="ORF">K443DRAFT_10150</name>
</gene>